<dbReference type="Pfam" id="PF13730">
    <property type="entry name" value="HTH_36"/>
    <property type="match status" value="1"/>
</dbReference>
<dbReference type="Proteomes" id="UP000295416">
    <property type="component" value="Unassembled WGS sequence"/>
</dbReference>
<accession>A0A4R2P4C3</accession>
<organism evidence="1 2">
    <name type="scientific">Scopulibacillus darangshiensis</name>
    <dbReference type="NCBI Taxonomy" id="442528"/>
    <lineage>
        <taxon>Bacteria</taxon>
        <taxon>Bacillati</taxon>
        <taxon>Bacillota</taxon>
        <taxon>Bacilli</taxon>
        <taxon>Bacillales</taxon>
        <taxon>Sporolactobacillaceae</taxon>
        <taxon>Scopulibacillus</taxon>
    </lineage>
</organism>
<reference evidence="1 2" key="1">
    <citation type="submission" date="2019-03" db="EMBL/GenBank/DDBJ databases">
        <title>Genomic Encyclopedia of Type Strains, Phase IV (KMG-IV): sequencing the most valuable type-strain genomes for metagenomic binning, comparative biology and taxonomic classification.</title>
        <authorList>
            <person name="Goeker M."/>
        </authorList>
    </citation>
    <scope>NUCLEOTIDE SEQUENCE [LARGE SCALE GENOMIC DNA]</scope>
    <source>
        <strain evidence="1 2">DSM 19377</strain>
    </source>
</reference>
<proteinExistence type="predicted"/>
<dbReference type="EMBL" id="SLXK01000015">
    <property type="protein sequence ID" value="TCP28781.1"/>
    <property type="molecule type" value="Genomic_DNA"/>
</dbReference>
<dbReference type="InterPro" id="IPR036390">
    <property type="entry name" value="WH_DNA-bd_sf"/>
</dbReference>
<evidence type="ECO:0000313" key="2">
    <source>
        <dbReference type="Proteomes" id="UP000295416"/>
    </source>
</evidence>
<dbReference type="OrthoDB" id="2697418at2"/>
<dbReference type="RefSeq" id="WP_132746276.1">
    <property type="nucleotide sequence ID" value="NZ_SLXK01000015.1"/>
</dbReference>
<gene>
    <name evidence="1" type="ORF">EV207_1156</name>
</gene>
<dbReference type="Gene3D" id="1.10.10.10">
    <property type="entry name" value="Winged helix-like DNA-binding domain superfamily/Winged helix DNA-binding domain"/>
    <property type="match status" value="1"/>
</dbReference>
<protein>
    <submittedName>
        <fullName evidence="1">Helix-turn-helix protein</fullName>
    </submittedName>
</protein>
<name>A0A4R2P4C3_9BACL</name>
<comment type="caution">
    <text evidence="1">The sequence shown here is derived from an EMBL/GenBank/DDBJ whole genome shotgun (WGS) entry which is preliminary data.</text>
</comment>
<dbReference type="AlphaFoldDB" id="A0A4R2P4C3"/>
<dbReference type="SUPFAM" id="SSF46785">
    <property type="entry name" value="Winged helix' DNA-binding domain"/>
    <property type="match status" value="1"/>
</dbReference>
<sequence length="251" mass="28429">MESLREYSQFDTVKEMDEFISKVLAHFDLKKTERELLWIIAGHSCKFIGVSFLKLASMAKAMGVSKKTIQRALKALSELGIIKRIRTLRPVRGGFGASITVICPVDLSTREEANEPAPEGTQEPKKKKEAFPFKAYSKDIKYIRQPESIDYTYLEEWLPQEFIKAVKPFVSPEEAFSLWGKVQVASKRYAPSVINVLEPAIRAFKASVLAYKARRIKKSFGGYFWGSLCGVLGVEQRRACKSGIDSSWLFN</sequence>
<keyword evidence="2" id="KW-1185">Reference proteome</keyword>
<dbReference type="InterPro" id="IPR036388">
    <property type="entry name" value="WH-like_DNA-bd_sf"/>
</dbReference>
<evidence type="ECO:0000313" key="1">
    <source>
        <dbReference type="EMBL" id="TCP28781.1"/>
    </source>
</evidence>